<gene>
    <name evidence="2" type="ORF">ZEAMMB73_Zm00001d030909</name>
</gene>
<protein>
    <submittedName>
        <fullName evidence="2">Uncharacterized protein</fullName>
    </submittedName>
</protein>
<sequence length="38" mass="3978">MPRAWTPPPQRGAAALPGLPVPDHGTRGGVQPVDALRH</sequence>
<evidence type="ECO:0000256" key="1">
    <source>
        <dbReference type="SAM" id="MobiDB-lite"/>
    </source>
</evidence>
<proteinExistence type="predicted"/>
<dbReference type="AlphaFoldDB" id="A0A1D6KEY9"/>
<reference evidence="2" key="1">
    <citation type="submission" date="2015-12" db="EMBL/GenBank/DDBJ databases">
        <title>Update maize B73 reference genome by single molecule sequencing technologies.</title>
        <authorList>
            <consortium name="Maize Genome Sequencing Project"/>
            <person name="Ware D."/>
        </authorList>
    </citation>
    <scope>NUCLEOTIDE SEQUENCE [LARGE SCALE GENOMIC DNA]</scope>
    <source>
        <tissue evidence="2">Seedling</tissue>
    </source>
</reference>
<organism evidence="2">
    <name type="scientific">Zea mays</name>
    <name type="common">Maize</name>
    <dbReference type="NCBI Taxonomy" id="4577"/>
    <lineage>
        <taxon>Eukaryota</taxon>
        <taxon>Viridiplantae</taxon>
        <taxon>Streptophyta</taxon>
        <taxon>Embryophyta</taxon>
        <taxon>Tracheophyta</taxon>
        <taxon>Spermatophyta</taxon>
        <taxon>Magnoliopsida</taxon>
        <taxon>Liliopsida</taxon>
        <taxon>Poales</taxon>
        <taxon>Poaceae</taxon>
        <taxon>PACMAD clade</taxon>
        <taxon>Panicoideae</taxon>
        <taxon>Andropogonodae</taxon>
        <taxon>Andropogoneae</taxon>
        <taxon>Tripsacinae</taxon>
        <taxon>Zea</taxon>
    </lineage>
</organism>
<feature type="compositionally biased region" description="Pro residues" evidence="1">
    <location>
        <begin position="1"/>
        <end position="10"/>
    </location>
</feature>
<name>A0A1D6KEY9_MAIZE</name>
<feature type="region of interest" description="Disordered" evidence="1">
    <location>
        <begin position="1"/>
        <end position="38"/>
    </location>
</feature>
<evidence type="ECO:0000313" key="2">
    <source>
        <dbReference type="EMBL" id="ONM01708.1"/>
    </source>
</evidence>
<accession>A0A1D6KEY9</accession>
<dbReference type="EMBL" id="CM007647">
    <property type="protein sequence ID" value="ONM01708.1"/>
    <property type="molecule type" value="Genomic_DNA"/>
</dbReference>